<dbReference type="InterPro" id="IPR008183">
    <property type="entry name" value="Aldose_1/G6P_1-epimerase"/>
</dbReference>
<dbReference type="PANTHER" id="PTHR11122:SF13">
    <property type="entry name" value="GLUCOSE-6-PHOSPHATE 1-EPIMERASE"/>
    <property type="match status" value="1"/>
</dbReference>
<keyword evidence="2" id="KW-1185">Reference proteome</keyword>
<proteinExistence type="predicted"/>
<dbReference type="eggNOG" id="COG2017">
    <property type="taxonomic scope" value="Bacteria"/>
</dbReference>
<dbReference type="InterPro" id="IPR037481">
    <property type="entry name" value="LacX"/>
</dbReference>
<organism evidence="1 2">
    <name type="scientific">Liquorilactobacillus vini DSM 20605</name>
    <dbReference type="NCBI Taxonomy" id="1133569"/>
    <lineage>
        <taxon>Bacteria</taxon>
        <taxon>Bacillati</taxon>
        <taxon>Bacillota</taxon>
        <taxon>Bacilli</taxon>
        <taxon>Lactobacillales</taxon>
        <taxon>Lactobacillaceae</taxon>
        <taxon>Liquorilactobacillus</taxon>
    </lineage>
</organism>
<evidence type="ECO:0000313" key="2">
    <source>
        <dbReference type="Proteomes" id="UP000051576"/>
    </source>
</evidence>
<dbReference type="STRING" id="1133569.FD21_GL000837"/>
<dbReference type="GO" id="GO:0005975">
    <property type="term" value="P:carbohydrate metabolic process"/>
    <property type="evidence" value="ECO:0007669"/>
    <property type="project" value="InterPro"/>
</dbReference>
<protein>
    <submittedName>
        <fullName evidence="1">Galactose mutarotase related enzyme</fullName>
    </submittedName>
</protein>
<dbReference type="Proteomes" id="UP000051576">
    <property type="component" value="Unassembled WGS sequence"/>
</dbReference>
<dbReference type="PATRIC" id="fig|1133569.4.peg.916"/>
<accession>A0A0R2CAZ9</accession>
<dbReference type="Gene3D" id="2.70.98.10">
    <property type="match status" value="1"/>
</dbReference>
<comment type="caution">
    <text evidence="1">The sequence shown here is derived from an EMBL/GenBank/DDBJ whole genome shotgun (WGS) entry which is preliminary data.</text>
</comment>
<name>A0A0R2CAZ9_9LACO</name>
<dbReference type="GO" id="GO:0030246">
    <property type="term" value="F:carbohydrate binding"/>
    <property type="evidence" value="ECO:0007669"/>
    <property type="project" value="InterPro"/>
</dbReference>
<dbReference type="Pfam" id="PF01263">
    <property type="entry name" value="Aldose_epim"/>
    <property type="match status" value="1"/>
</dbReference>
<dbReference type="OrthoDB" id="9795355at2"/>
<dbReference type="SUPFAM" id="SSF74650">
    <property type="entry name" value="Galactose mutarotase-like"/>
    <property type="match status" value="1"/>
</dbReference>
<dbReference type="RefSeq" id="WP_010579946.1">
    <property type="nucleotide sequence ID" value="NZ_AHYZ01000049.1"/>
</dbReference>
<dbReference type="GO" id="GO:0016853">
    <property type="term" value="F:isomerase activity"/>
    <property type="evidence" value="ECO:0007669"/>
    <property type="project" value="InterPro"/>
</dbReference>
<gene>
    <name evidence="1" type="ORF">FD21_GL000837</name>
</gene>
<dbReference type="InterPro" id="IPR014718">
    <property type="entry name" value="GH-type_carb-bd"/>
</dbReference>
<dbReference type="EMBL" id="AYYX01000022">
    <property type="protein sequence ID" value="KRM88759.1"/>
    <property type="molecule type" value="Genomic_DNA"/>
</dbReference>
<evidence type="ECO:0000313" key="1">
    <source>
        <dbReference type="EMBL" id="KRM88759.1"/>
    </source>
</evidence>
<dbReference type="AlphaFoldDB" id="A0A0R2CAZ9"/>
<dbReference type="CDD" id="cd09024">
    <property type="entry name" value="Aldose_epim_lacX"/>
    <property type="match status" value="1"/>
</dbReference>
<dbReference type="PANTHER" id="PTHR11122">
    <property type="entry name" value="APOSPORY-ASSOCIATED PROTEIN C-RELATED"/>
    <property type="match status" value="1"/>
</dbReference>
<sequence length="289" mass="32760">MLSLENNQLKAVFSQHGAELQSLIDQKTQKQYLWQADPKFWGRHAPVLFPIVGRLKDDQYQLNGQTYHLKQHGFARDLDFTIVDQQADRLTFSLHDSAATRGIYPFAFDLQISYQLTANHLTVTYRVKNPTKSKMLFSIGGHPAFTVPLANDESFDDYLVEFQPVGNYQKIPLVGNYTDSAAAQTDRMAGIKLSHETFKNDALIYQLKQKTVLELTTSAHQHGVLLDLPATDYVGIWSPYPAKAPFVCLEPWWGLADDRQATGNFTQKTGLHQLTSQQEFAAKYTISIF</sequence>
<reference evidence="1 2" key="1">
    <citation type="journal article" date="2015" name="Genome Announc.">
        <title>Expanding the biotechnology potential of lactobacilli through comparative genomics of 213 strains and associated genera.</title>
        <authorList>
            <person name="Sun Z."/>
            <person name="Harris H.M."/>
            <person name="McCann A."/>
            <person name="Guo C."/>
            <person name="Argimon S."/>
            <person name="Zhang W."/>
            <person name="Yang X."/>
            <person name="Jeffery I.B."/>
            <person name="Cooney J.C."/>
            <person name="Kagawa T.F."/>
            <person name="Liu W."/>
            <person name="Song Y."/>
            <person name="Salvetti E."/>
            <person name="Wrobel A."/>
            <person name="Rasinkangas P."/>
            <person name="Parkhill J."/>
            <person name="Rea M.C."/>
            <person name="O'Sullivan O."/>
            <person name="Ritari J."/>
            <person name="Douillard F.P."/>
            <person name="Paul Ross R."/>
            <person name="Yang R."/>
            <person name="Briner A.E."/>
            <person name="Felis G.E."/>
            <person name="de Vos W.M."/>
            <person name="Barrangou R."/>
            <person name="Klaenhammer T.R."/>
            <person name="Caufield P.W."/>
            <person name="Cui Y."/>
            <person name="Zhang H."/>
            <person name="O'Toole P.W."/>
        </authorList>
    </citation>
    <scope>NUCLEOTIDE SEQUENCE [LARGE SCALE GENOMIC DNA]</scope>
    <source>
        <strain evidence="1 2">DSM 20605</strain>
    </source>
</reference>
<dbReference type="InterPro" id="IPR011013">
    <property type="entry name" value="Gal_mutarotase_sf_dom"/>
</dbReference>